<keyword evidence="10" id="KW-0472">Membrane</keyword>
<comment type="caution">
    <text evidence="15">The sequence shown here is derived from an EMBL/GenBank/DDBJ whole genome shotgun (WGS) entry which is preliminary data.</text>
</comment>
<evidence type="ECO:0000259" key="14">
    <source>
        <dbReference type="PROSITE" id="PS50125"/>
    </source>
</evidence>
<evidence type="ECO:0000256" key="5">
    <source>
        <dbReference type="ARBA" id="ARBA00022723"/>
    </source>
</evidence>
<evidence type="ECO:0000259" key="13">
    <source>
        <dbReference type="PROSITE" id="PS50110"/>
    </source>
</evidence>
<evidence type="ECO:0000256" key="11">
    <source>
        <dbReference type="ARBA" id="ARBA00023239"/>
    </source>
</evidence>
<evidence type="ECO:0000256" key="12">
    <source>
        <dbReference type="PROSITE-ProRule" id="PRU00169"/>
    </source>
</evidence>
<dbReference type="InterPro" id="IPR011006">
    <property type="entry name" value="CheY-like_superfamily"/>
</dbReference>
<keyword evidence="9" id="KW-1133">Transmembrane helix</keyword>
<keyword evidence="8" id="KW-0460">Magnesium</keyword>
<dbReference type="InterPro" id="IPR029787">
    <property type="entry name" value="Nucleotide_cyclase"/>
</dbReference>
<dbReference type="PROSITE" id="PS50125">
    <property type="entry name" value="GUANYLATE_CYCLASE_2"/>
    <property type="match status" value="1"/>
</dbReference>
<dbReference type="InterPro" id="IPR003661">
    <property type="entry name" value="HisK_dim/P_dom"/>
</dbReference>
<evidence type="ECO:0000256" key="9">
    <source>
        <dbReference type="ARBA" id="ARBA00022989"/>
    </source>
</evidence>
<accession>A0A2W5S4Z5</accession>
<evidence type="ECO:0000256" key="10">
    <source>
        <dbReference type="ARBA" id="ARBA00023136"/>
    </source>
</evidence>
<evidence type="ECO:0000256" key="2">
    <source>
        <dbReference type="ARBA" id="ARBA00001593"/>
    </source>
</evidence>
<keyword evidence="6" id="KW-0547">Nucleotide-binding</keyword>
<dbReference type="CDD" id="cd07302">
    <property type="entry name" value="CHD"/>
    <property type="match status" value="1"/>
</dbReference>
<dbReference type="GO" id="GO:0046872">
    <property type="term" value="F:metal ion binding"/>
    <property type="evidence" value="ECO:0007669"/>
    <property type="project" value="UniProtKB-KW"/>
</dbReference>
<dbReference type="PANTHER" id="PTHR45627">
    <property type="entry name" value="ADENYLATE CYCLASE TYPE 1"/>
    <property type="match status" value="1"/>
</dbReference>
<dbReference type="GO" id="GO:0005524">
    <property type="term" value="F:ATP binding"/>
    <property type="evidence" value="ECO:0007669"/>
    <property type="project" value="UniProtKB-KW"/>
</dbReference>
<dbReference type="CDD" id="cd00082">
    <property type="entry name" value="HisKA"/>
    <property type="match status" value="1"/>
</dbReference>
<keyword evidence="5" id="KW-0479">Metal-binding</keyword>
<comment type="subcellular location">
    <subcellularLocation>
        <location evidence="3">Membrane</location>
        <topology evidence="3">Multi-pass membrane protein</topology>
    </subcellularLocation>
</comment>
<dbReference type="SMART" id="SM00388">
    <property type="entry name" value="HisKA"/>
    <property type="match status" value="1"/>
</dbReference>
<keyword evidence="4" id="KW-0812">Transmembrane</keyword>
<dbReference type="InterPro" id="IPR001789">
    <property type="entry name" value="Sig_transdc_resp-reg_receiver"/>
</dbReference>
<dbReference type="SMART" id="SM00044">
    <property type="entry name" value="CYCc"/>
    <property type="match status" value="1"/>
</dbReference>
<keyword evidence="11" id="KW-0456">Lyase</keyword>
<dbReference type="InterPro" id="IPR001054">
    <property type="entry name" value="A/G_cyclase"/>
</dbReference>
<dbReference type="SMART" id="SM00448">
    <property type="entry name" value="REC"/>
    <property type="match status" value="1"/>
</dbReference>
<dbReference type="AlphaFoldDB" id="A0A2W5S4Z5"/>
<evidence type="ECO:0000256" key="8">
    <source>
        <dbReference type="ARBA" id="ARBA00022842"/>
    </source>
</evidence>
<feature type="domain" description="Response regulatory" evidence="13">
    <location>
        <begin position="170"/>
        <end position="286"/>
    </location>
</feature>
<evidence type="ECO:0000313" key="15">
    <source>
        <dbReference type="EMBL" id="PZQ97076.1"/>
    </source>
</evidence>
<dbReference type="Gene3D" id="3.40.50.2300">
    <property type="match status" value="1"/>
</dbReference>
<dbReference type="Proteomes" id="UP000248975">
    <property type="component" value="Unassembled WGS sequence"/>
</dbReference>
<keyword evidence="12" id="KW-0597">Phosphoprotein</keyword>
<evidence type="ECO:0000256" key="4">
    <source>
        <dbReference type="ARBA" id="ARBA00022692"/>
    </source>
</evidence>
<feature type="domain" description="Guanylate cyclase" evidence="14">
    <location>
        <begin position="340"/>
        <end position="464"/>
    </location>
</feature>
<evidence type="ECO:0000256" key="1">
    <source>
        <dbReference type="ARBA" id="ARBA00000085"/>
    </source>
</evidence>
<dbReference type="GO" id="GO:0004016">
    <property type="term" value="F:adenylate cyclase activity"/>
    <property type="evidence" value="ECO:0007669"/>
    <property type="project" value="UniProtKB-EC"/>
</dbReference>
<dbReference type="PROSITE" id="PS50110">
    <property type="entry name" value="RESPONSE_REGULATORY"/>
    <property type="match status" value="1"/>
</dbReference>
<proteinExistence type="predicted"/>
<dbReference type="Pfam" id="PF00072">
    <property type="entry name" value="Response_reg"/>
    <property type="match status" value="1"/>
</dbReference>
<dbReference type="EMBL" id="QFQS01000003">
    <property type="protein sequence ID" value="PZQ97076.1"/>
    <property type="molecule type" value="Genomic_DNA"/>
</dbReference>
<dbReference type="GO" id="GO:0009190">
    <property type="term" value="P:cyclic nucleotide biosynthetic process"/>
    <property type="evidence" value="ECO:0007669"/>
    <property type="project" value="InterPro"/>
</dbReference>
<dbReference type="GO" id="GO:0005886">
    <property type="term" value="C:plasma membrane"/>
    <property type="evidence" value="ECO:0007669"/>
    <property type="project" value="TreeGrafter"/>
</dbReference>
<dbReference type="SUPFAM" id="SSF55073">
    <property type="entry name" value="Nucleotide cyclase"/>
    <property type="match status" value="1"/>
</dbReference>
<dbReference type="Gene3D" id="3.30.70.1230">
    <property type="entry name" value="Nucleotide cyclase"/>
    <property type="match status" value="1"/>
</dbReference>
<evidence type="ECO:0000256" key="3">
    <source>
        <dbReference type="ARBA" id="ARBA00004141"/>
    </source>
</evidence>
<evidence type="ECO:0000256" key="7">
    <source>
        <dbReference type="ARBA" id="ARBA00022840"/>
    </source>
</evidence>
<dbReference type="CDD" id="cd00156">
    <property type="entry name" value="REC"/>
    <property type="match status" value="1"/>
</dbReference>
<gene>
    <name evidence="15" type="ORF">DI533_16170</name>
</gene>
<reference evidence="15 16" key="1">
    <citation type="submission" date="2017-08" db="EMBL/GenBank/DDBJ databases">
        <title>Infants hospitalized years apart are colonized by the same room-sourced microbial strains.</title>
        <authorList>
            <person name="Brooks B."/>
            <person name="Olm M.R."/>
            <person name="Firek B.A."/>
            <person name="Baker R."/>
            <person name="Thomas B.C."/>
            <person name="Morowitz M.J."/>
            <person name="Banfield J.F."/>
        </authorList>
    </citation>
    <scope>NUCLEOTIDE SEQUENCE [LARGE SCALE GENOMIC DNA]</scope>
    <source>
        <strain evidence="15">S2_003_000_R2_11</strain>
    </source>
</reference>
<organism evidence="15 16">
    <name type="scientific">Cereibacter sphaeroides</name>
    <name type="common">Rhodobacter sphaeroides</name>
    <dbReference type="NCBI Taxonomy" id="1063"/>
    <lineage>
        <taxon>Bacteria</taxon>
        <taxon>Pseudomonadati</taxon>
        <taxon>Pseudomonadota</taxon>
        <taxon>Alphaproteobacteria</taxon>
        <taxon>Rhodobacterales</taxon>
        <taxon>Paracoccaceae</taxon>
        <taxon>Cereibacter</taxon>
    </lineage>
</organism>
<dbReference type="Pfam" id="PF00512">
    <property type="entry name" value="HisKA"/>
    <property type="match status" value="1"/>
</dbReference>
<dbReference type="GO" id="GO:0000155">
    <property type="term" value="F:phosphorelay sensor kinase activity"/>
    <property type="evidence" value="ECO:0007669"/>
    <property type="project" value="InterPro"/>
</dbReference>
<dbReference type="Pfam" id="PF00211">
    <property type="entry name" value="Guanylate_cyc"/>
    <property type="match status" value="1"/>
</dbReference>
<dbReference type="InterPro" id="IPR036097">
    <property type="entry name" value="HisK_dim/P_sf"/>
</dbReference>
<dbReference type="GO" id="GO:0007189">
    <property type="term" value="P:adenylate cyclase-activating G protein-coupled receptor signaling pathway"/>
    <property type="evidence" value="ECO:0007669"/>
    <property type="project" value="TreeGrafter"/>
</dbReference>
<sequence length="508" mass="55302">MKNSARIRAQAIATQAAQRLSEPAQTILGYQELIVEELRREGQEGARQDAKAVLKAARSLDVLVAHLVNSGGAGADEAKLRHDLRTPVNAILGYSELLLEEFTPVLAETTKADIAKVIAECGRFLLQVDGLLDLSRGAAEMQGTESDADIAVSLERTLESVATVQVQGGRILVIDDAEANRDLMRRQLVQRGHVVEVEASAAAALARMATADFDVLLVDILMPDMNGIELLAKLKNDTRLREIPVIMVSGLKETSAVVRCIAAGAEDYLQKPIDPILLHSRVGASLDRVRWTRREKEFQVRIKFERDRADALLHTILPAPIIRRLNDGATTIADRFDAASIIFADFVDFTALVTRTEPHVLVRHLSEIFSAFDDLADRHGIEKIKTIGDAYMAAAGIPEASPDHARRALDFGRDMIRTANEQNSLGLAVRVGINCGPVIAGLIGRKRFVYDVWGDTVNLASRLESSGSPGRIHISESAHAALAGFITGAETQVQTLKGLGRVRSYLVD</sequence>
<name>A0A2W5S4Z5_CERSP</name>
<evidence type="ECO:0000256" key="6">
    <source>
        <dbReference type="ARBA" id="ARBA00022741"/>
    </source>
</evidence>
<feature type="modified residue" description="4-aspartylphosphate" evidence="12">
    <location>
        <position position="219"/>
    </location>
</feature>
<dbReference type="SUPFAM" id="SSF47384">
    <property type="entry name" value="Homodimeric domain of signal transducing histidine kinase"/>
    <property type="match status" value="1"/>
</dbReference>
<keyword evidence="7" id="KW-0067">ATP-binding</keyword>
<dbReference type="PANTHER" id="PTHR45627:SF12">
    <property type="entry name" value="ADENYLATE CYCLASE TYPE 2"/>
    <property type="match status" value="1"/>
</dbReference>
<comment type="catalytic activity">
    <reaction evidence="1">
        <text>ATP + protein L-histidine = ADP + protein N-phospho-L-histidine.</text>
        <dbReference type="EC" id="2.7.13.3"/>
    </reaction>
</comment>
<evidence type="ECO:0000313" key="16">
    <source>
        <dbReference type="Proteomes" id="UP000248975"/>
    </source>
</evidence>
<comment type="catalytic activity">
    <reaction evidence="2">
        <text>ATP = 3',5'-cyclic AMP + diphosphate</text>
        <dbReference type="Rhea" id="RHEA:15389"/>
        <dbReference type="ChEBI" id="CHEBI:30616"/>
        <dbReference type="ChEBI" id="CHEBI:33019"/>
        <dbReference type="ChEBI" id="CHEBI:58165"/>
        <dbReference type="EC" id="4.6.1.1"/>
    </reaction>
</comment>
<dbReference type="Gene3D" id="1.10.287.130">
    <property type="match status" value="1"/>
</dbReference>
<protein>
    <submittedName>
        <fullName evidence="15">Adenylate cyclase</fullName>
    </submittedName>
</protein>
<dbReference type="SUPFAM" id="SSF52172">
    <property type="entry name" value="CheY-like"/>
    <property type="match status" value="1"/>
</dbReference>